<dbReference type="Pfam" id="PF07812">
    <property type="entry name" value="TfuA"/>
    <property type="match status" value="1"/>
</dbReference>
<accession>A0ABS7VMP5</accession>
<feature type="domain" description="TfuA-like core" evidence="1">
    <location>
        <begin position="51"/>
        <end position="170"/>
    </location>
</feature>
<dbReference type="InterPro" id="IPR012924">
    <property type="entry name" value="TfuA_core"/>
</dbReference>
<reference evidence="2 3" key="1">
    <citation type="submission" date="2021-09" db="EMBL/GenBank/DDBJ databases">
        <title>The complete genome sequence of a new microorganism.</title>
        <authorList>
            <person name="Zi Z."/>
        </authorList>
    </citation>
    <scope>NUCLEOTIDE SEQUENCE [LARGE SCALE GENOMIC DNA]</scope>
    <source>
        <strain evidence="2 3">WGZ8</strain>
    </source>
</reference>
<keyword evidence="3" id="KW-1185">Reference proteome</keyword>
<evidence type="ECO:0000313" key="3">
    <source>
        <dbReference type="Proteomes" id="UP000704176"/>
    </source>
</evidence>
<organism evidence="2 3">
    <name type="scientific">Microvirga puerhi</name>
    <dbReference type="NCBI Taxonomy" id="2876078"/>
    <lineage>
        <taxon>Bacteria</taxon>
        <taxon>Pseudomonadati</taxon>
        <taxon>Pseudomonadota</taxon>
        <taxon>Alphaproteobacteria</taxon>
        <taxon>Hyphomicrobiales</taxon>
        <taxon>Methylobacteriaceae</taxon>
        <taxon>Microvirga</taxon>
    </lineage>
</organism>
<name>A0ABS7VMP5_9HYPH</name>
<dbReference type="EMBL" id="JAIRBM010000007">
    <property type="protein sequence ID" value="MBZ6076791.1"/>
    <property type="molecule type" value="Genomic_DNA"/>
</dbReference>
<proteinExistence type="predicted"/>
<dbReference type="Proteomes" id="UP000704176">
    <property type="component" value="Unassembled WGS sequence"/>
</dbReference>
<sequence>MDERVVVFLGPTLPQKQARDLLDAHYLPPVEQGHIIQVVQSLQPRKIVIVDGAFGSVPTVRHKEILWALGRGISIYGAGSLGALRAAELAGFGMKGHGLIYRWYRSTPYAEDDEVAVAMAPPELGAAALGDALIDMRITFRRAARAGIVSEELRDRLVEIARSIHFLERSYSQTLSCAMVGVDAQEASCLRDLDEWLHHHAFSQKRADAASLLRCLATATDGSLNETINVPTFRLTEALVRDLEESGLNVGDLEAQKE</sequence>
<gene>
    <name evidence="2" type="ORF">K9B37_10940</name>
</gene>
<comment type="caution">
    <text evidence="2">The sequence shown here is derived from an EMBL/GenBank/DDBJ whole genome shotgun (WGS) entry which is preliminary data.</text>
</comment>
<evidence type="ECO:0000313" key="2">
    <source>
        <dbReference type="EMBL" id="MBZ6076791.1"/>
    </source>
</evidence>
<evidence type="ECO:0000259" key="1">
    <source>
        <dbReference type="Pfam" id="PF07812"/>
    </source>
</evidence>
<protein>
    <recommendedName>
        <fullName evidence="1">TfuA-like core domain-containing protein</fullName>
    </recommendedName>
</protein>
<dbReference type="RefSeq" id="WP_224313117.1">
    <property type="nucleotide sequence ID" value="NZ_JAIRBM010000007.1"/>
</dbReference>